<reference evidence="1" key="1">
    <citation type="journal article" date="2021" name="New Phytol.">
        <title>Evolutionary innovations through gain and loss of genes in the ectomycorrhizal Boletales.</title>
        <authorList>
            <person name="Wu G."/>
            <person name="Miyauchi S."/>
            <person name="Morin E."/>
            <person name="Kuo A."/>
            <person name="Drula E."/>
            <person name="Varga T."/>
            <person name="Kohler A."/>
            <person name="Feng B."/>
            <person name="Cao Y."/>
            <person name="Lipzen A."/>
            <person name="Daum C."/>
            <person name="Hundley H."/>
            <person name="Pangilinan J."/>
            <person name="Johnson J."/>
            <person name="Barry K."/>
            <person name="LaButti K."/>
            <person name="Ng V."/>
            <person name="Ahrendt S."/>
            <person name="Min B."/>
            <person name="Choi I.G."/>
            <person name="Park H."/>
            <person name="Plett J.M."/>
            <person name="Magnuson J."/>
            <person name="Spatafora J.W."/>
            <person name="Nagy L.G."/>
            <person name="Henrissat B."/>
            <person name="Grigoriev I.V."/>
            <person name="Yang Z.L."/>
            <person name="Xu J."/>
            <person name="Martin F.M."/>
        </authorList>
    </citation>
    <scope>NUCLEOTIDE SEQUENCE</scope>
    <source>
        <strain evidence="1">ATCC 28755</strain>
    </source>
</reference>
<keyword evidence="2" id="KW-1185">Reference proteome</keyword>
<dbReference type="Proteomes" id="UP000790377">
    <property type="component" value="Unassembled WGS sequence"/>
</dbReference>
<sequence>MFFDIKNILTVTLLGALTAHAASVLHPNNIDIVERANTRCTLASDASTRFTLQIFSGANCSAPESQINHWSASLKKNQHSPCLPEYGGLTGMDIRSAVLTGKGYGFTFYESEDCTLLATHDGSELFCSLSCDKRNKN</sequence>
<dbReference type="EMBL" id="MU267822">
    <property type="protein sequence ID" value="KAH7908434.1"/>
    <property type="molecule type" value="Genomic_DNA"/>
</dbReference>
<proteinExistence type="predicted"/>
<evidence type="ECO:0000313" key="1">
    <source>
        <dbReference type="EMBL" id="KAH7908434.1"/>
    </source>
</evidence>
<protein>
    <submittedName>
        <fullName evidence="1">Uncharacterized protein</fullName>
    </submittedName>
</protein>
<accession>A0ACB8A5S7</accession>
<gene>
    <name evidence="1" type="ORF">BJ138DRAFT_1157632</name>
</gene>
<comment type="caution">
    <text evidence="1">The sequence shown here is derived from an EMBL/GenBank/DDBJ whole genome shotgun (WGS) entry which is preliminary data.</text>
</comment>
<organism evidence="1 2">
    <name type="scientific">Hygrophoropsis aurantiaca</name>
    <dbReference type="NCBI Taxonomy" id="72124"/>
    <lineage>
        <taxon>Eukaryota</taxon>
        <taxon>Fungi</taxon>
        <taxon>Dikarya</taxon>
        <taxon>Basidiomycota</taxon>
        <taxon>Agaricomycotina</taxon>
        <taxon>Agaricomycetes</taxon>
        <taxon>Agaricomycetidae</taxon>
        <taxon>Boletales</taxon>
        <taxon>Coniophorineae</taxon>
        <taxon>Hygrophoropsidaceae</taxon>
        <taxon>Hygrophoropsis</taxon>
    </lineage>
</organism>
<evidence type="ECO:0000313" key="2">
    <source>
        <dbReference type="Proteomes" id="UP000790377"/>
    </source>
</evidence>
<name>A0ACB8A5S7_9AGAM</name>